<dbReference type="Pfam" id="PF03807">
    <property type="entry name" value="F420_oxidored"/>
    <property type="match status" value="1"/>
</dbReference>
<accession>A0ABP9SI78</accession>
<evidence type="ECO:0000259" key="1">
    <source>
        <dbReference type="Pfam" id="PF03807"/>
    </source>
</evidence>
<dbReference type="SUPFAM" id="SSF51735">
    <property type="entry name" value="NAD(P)-binding Rossmann-fold domains"/>
    <property type="match status" value="1"/>
</dbReference>
<sequence length="142" mass="14764">MKIAVVGAGSIGGTLVRYLAAAGHQVSVANRRGPHTLADLAAQTGAVPTVLAEVTRGARVVIVSVPLESVPDLRTAGLVLPGEAVVVDTGNYVPYRGDGRIEELDNGAVESRWTERHLGHPVVKSPAQTDAWRARWAAAASA</sequence>
<keyword evidence="3" id="KW-1185">Reference proteome</keyword>
<proteinExistence type="predicted"/>
<dbReference type="InterPro" id="IPR028939">
    <property type="entry name" value="P5C_Rdtase_cat_N"/>
</dbReference>
<evidence type="ECO:0000313" key="3">
    <source>
        <dbReference type="Proteomes" id="UP001501570"/>
    </source>
</evidence>
<organism evidence="2 3">
    <name type="scientific">Rugosimonospora acidiphila</name>
    <dbReference type="NCBI Taxonomy" id="556531"/>
    <lineage>
        <taxon>Bacteria</taxon>
        <taxon>Bacillati</taxon>
        <taxon>Actinomycetota</taxon>
        <taxon>Actinomycetes</taxon>
        <taxon>Micromonosporales</taxon>
        <taxon>Micromonosporaceae</taxon>
        <taxon>Rugosimonospora</taxon>
    </lineage>
</organism>
<dbReference type="InterPro" id="IPR036291">
    <property type="entry name" value="NAD(P)-bd_dom_sf"/>
</dbReference>
<dbReference type="EMBL" id="BAABJQ010000024">
    <property type="protein sequence ID" value="GAA5195407.1"/>
    <property type="molecule type" value="Genomic_DNA"/>
</dbReference>
<comment type="caution">
    <text evidence="2">The sequence shown here is derived from an EMBL/GenBank/DDBJ whole genome shotgun (WGS) entry which is preliminary data.</text>
</comment>
<dbReference type="Proteomes" id="UP001501570">
    <property type="component" value="Unassembled WGS sequence"/>
</dbReference>
<dbReference type="Gene3D" id="3.40.50.720">
    <property type="entry name" value="NAD(P)-binding Rossmann-like Domain"/>
    <property type="match status" value="1"/>
</dbReference>
<dbReference type="RefSeq" id="WP_345635614.1">
    <property type="nucleotide sequence ID" value="NZ_BAABJQ010000024.1"/>
</dbReference>
<gene>
    <name evidence="2" type="ORF">GCM10023322_62020</name>
</gene>
<reference evidence="3" key="1">
    <citation type="journal article" date="2019" name="Int. J. Syst. Evol. Microbiol.">
        <title>The Global Catalogue of Microorganisms (GCM) 10K type strain sequencing project: providing services to taxonomists for standard genome sequencing and annotation.</title>
        <authorList>
            <consortium name="The Broad Institute Genomics Platform"/>
            <consortium name="The Broad Institute Genome Sequencing Center for Infectious Disease"/>
            <person name="Wu L."/>
            <person name="Ma J."/>
        </authorList>
    </citation>
    <scope>NUCLEOTIDE SEQUENCE [LARGE SCALE GENOMIC DNA]</scope>
    <source>
        <strain evidence="3">JCM 18304</strain>
    </source>
</reference>
<evidence type="ECO:0000313" key="2">
    <source>
        <dbReference type="EMBL" id="GAA5195407.1"/>
    </source>
</evidence>
<feature type="domain" description="Pyrroline-5-carboxylate reductase catalytic N-terminal" evidence="1">
    <location>
        <begin position="2"/>
        <end position="91"/>
    </location>
</feature>
<name>A0ABP9SI78_9ACTN</name>
<protein>
    <recommendedName>
        <fullName evidence="1">Pyrroline-5-carboxylate reductase catalytic N-terminal domain-containing protein</fullName>
    </recommendedName>
</protein>